<keyword evidence="3" id="KW-1133">Transmembrane helix</keyword>
<gene>
    <name evidence="5" type="ORF">GCM10014713_02100</name>
</gene>
<feature type="domain" description="Putative zinc-finger" evidence="4">
    <location>
        <begin position="8"/>
        <end position="37"/>
    </location>
</feature>
<keyword evidence="6" id="KW-1185">Reference proteome</keyword>
<sequence length="204" mass="21915">MSLRERHRDVAAYALGVLEPGDAFRCEEHLEGCPRCARWLTEFARLERCLAELREPVRPLAPPPLTRRARPRPRSRARLVAVAAALILAMPAAGLALREGDAPTAASRASVTDPVTGVAVAASWSERPWGTDVAMRVSGVDGPRVCDLVVVGRDGREHPVMSWWVPARGQDSPVVEGATALPAGEIDRLVVRERGGGALVSLTP</sequence>
<name>A0A918GWF0_9ACTN</name>
<dbReference type="Pfam" id="PF13490">
    <property type="entry name" value="zf-HC2"/>
    <property type="match status" value="1"/>
</dbReference>
<evidence type="ECO:0000256" key="2">
    <source>
        <dbReference type="ARBA" id="ARBA00023163"/>
    </source>
</evidence>
<dbReference type="RefSeq" id="WP_189199331.1">
    <property type="nucleotide sequence ID" value="NZ_BMQQ01000001.1"/>
</dbReference>
<dbReference type="Proteomes" id="UP000619486">
    <property type="component" value="Unassembled WGS sequence"/>
</dbReference>
<organism evidence="5 6">
    <name type="scientific">Streptomyces purpureus</name>
    <dbReference type="NCBI Taxonomy" id="1951"/>
    <lineage>
        <taxon>Bacteria</taxon>
        <taxon>Bacillati</taxon>
        <taxon>Actinomycetota</taxon>
        <taxon>Actinomycetes</taxon>
        <taxon>Kitasatosporales</taxon>
        <taxon>Streptomycetaceae</taxon>
        <taxon>Streptomyces</taxon>
    </lineage>
</organism>
<reference evidence="5" key="2">
    <citation type="submission" date="2020-09" db="EMBL/GenBank/DDBJ databases">
        <authorList>
            <person name="Sun Q."/>
            <person name="Ohkuma M."/>
        </authorList>
    </citation>
    <scope>NUCLEOTIDE SEQUENCE</scope>
    <source>
        <strain evidence="5">JCM 3172</strain>
    </source>
</reference>
<keyword evidence="1" id="KW-0805">Transcription regulation</keyword>
<evidence type="ECO:0000313" key="6">
    <source>
        <dbReference type="Proteomes" id="UP000619486"/>
    </source>
</evidence>
<evidence type="ECO:0000256" key="3">
    <source>
        <dbReference type="SAM" id="Phobius"/>
    </source>
</evidence>
<dbReference type="AlphaFoldDB" id="A0A918GWF0"/>
<dbReference type="InterPro" id="IPR027383">
    <property type="entry name" value="Znf_put"/>
</dbReference>
<feature type="transmembrane region" description="Helical" evidence="3">
    <location>
        <begin position="77"/>
        <end position="97"/>
    </location>
</feature>
<dbReference type="InterPro" id="IPR041916">
    <property type="entry name" value="Anti_sigma_zinc_sf"/>
</dbReference>
<proteinExistence type="predicted"/>
<comment type="caution">
    <text evidence="5">The sequence shown here is derived from an EMBL/GenBank/DDBJ whole genome shotgun (WGS) entry which is preliminary data.</text>
</comment>
<dbReference type="EMBL" id="BMQQ01000001">
    <property type="protein sequence ID" value="GGT13189.1"/>
    <property type="molecule type" value="Genomic_DNA"/>
</dbReference>
<evidence type="ECO:0000256" key="1">
    <source>
        <dbReference type="ARBA" id="ARBA00023015"/>
    </source>
</evidence>
<dbReference type="Gene3D" id="1.10.10.1320">
    <property type="entry name" value="Anti-sigma factor, zinc-finger domain"/>
    <property type="match status" value="1"/>
</dbReference>
<keyword evidence="2" id="KW-0804">Transcription</keyword>
<protein>
    <submittedName>
        <fullName evidence="5">Membrane protein</fullName>
    </submittedName>
</protein>
<keyword evidence="3" id="KW-0472">Membrane</keyword>
<evidence type="ECO:0000259" key="4">
    <source>
        <dbReference type="Pfam" id="PF13490"/>
    </source>
</evidence>
<evidence type="ECO:0000313" key="5">
    <source>
        <dbReference type="EMBL" id="GGT13189.1"/>
    </source>
</evidence>
<reference evidence="5" key="1">
    <citation type="journal article" date="2014" name="Int. J. Syst. Evol. Microbiol.">
        <title>Complete genome sequence of Corynebacterium casei LMG S-19264T (=DSM 44701T), isolated from a smear-ripened cheese.</title>
        <authorList>
            <consortium name="US DOE Joint Genome Institute (JGI-PGF)"/>
            <person name="Walter F."/>
            <person name="Albersmeier A."/>
            <person name="Kalinowski J."/>
            <person name="Ruckert C."/>
        </authorList>
    </citation>
    <scope>NUCLEOTIDE SEQUENCE</scope>
    <source>
        <strain evidence="5">JCM 3172</strain>
    </source>
</reference>
<keyword evidence="3" id="KW-0812">Transmembrane</keyword>
<accession>A0A918GWF0</accession>